<dbReference type="AlphaFoldDB" id="A0A429ZLT6"/>
<keyword evidence="1" id="KW-0472">Membrane</keyword>
<evidence type="ECO:0000313" key="3">
    <source>
        <dbReference type="Proteomes" id="UP000288490"/>
    </source>
</evidence>
<dbReference type="RefSeq" id="WP_125957347.1">
    <property type="nucleotide sequence ID" value="NZ_JAQEJV010000008.1"/>
</dbReference>
<keyword evidence="1" id="KW-0812">Transmembrane</keyword>
<evidence type="ECO:0000313" key="2">
    <source>
        <dbReference type="EMBL" id="RST94677.1"/>
    </source>
</evidence>
<protein>
    <submittedName>
        <fullName evidence="2">Uncharacterized protein</fullName>
    </submittedName>
</protein>
<proteinExistence type="predicted"/>
<gene>
    <name evidence="2" type="ORF">CBF36_05595</name>
</gene>
<accession>A0A429ZLT6</accession>
<dbReference type="EMBL" id="NGJT01000007">
    <property type="protein sequence ID" value="RST94677.1"/>
    <property type="molecule type" value="Genomic_DNA"/>
</dbReference>
<reference evidence="2 3" key="1">
    <citation type="submission" date="2017-05" db="EMBL/GenBank/DDBJ databases">
        <title>Vagococcus spp. assemblies.</title>
        <authorList>
            <person name="Gulvik C.A."/>
        </authorList>
    </citation>
    <scope>NUCLEOTIDE SEQUENCE [LARGE SCALE GENOMIC DNA]</scope>
    <source>
        <strain evidence="2 3">SS1994</strain>
    </source>
</reference>
<sequence>MQDTYRLIGFVAVMIGLVFAVLAQSWVKTRLFLFRDTSMIKQYIIGFIFLMIGAFFFYLSGTFN</sequence>
<name>A0A429ZLT6_9ENTE</name>
<organism evidence="2 3">
    <name type="scientific">Vagococcus bubulae</name>
    <dbReference type="NCBI Taxonomy" id="1977868"/>
    <lineage>
        <taxon>Bacteria</taxon>
        <taxon>Bacillati</taxon>
        <taxon>Bacillota</taxon>
        <taxon>Bacilli</taxon>
        <taxon>Lactobacillales</taxon>
        <taxon>Enterococcaceae</taxon>
        <taxon>Vagococcus</taxon>
    </lineage>
</organism>
<comment type="caution">
    <text evidence="2">The sequence shown here is derived from an EMBL/GenBank/DDBJ whole genome shotgun (WGS) entry which is preliminary data.</text>
</comment>
<keyword evidence="1" id="KW-1133">Transmembrane helix</keyword>
<dbReference type="Proteomes" id="UP000288490">
    <property type="component" value="Unassembled WGS sequence"/>
</dbReference>
<dbReference type="OrthoDB" id="9922573at2"/>
<feature type="transmembrane region" description="Helical" evidence="1">
    <location>
        <begin position="7"/>
        <end position="27"/>
    </location>
</feature>
<feature type="transmembrane region" description="Helical" evidence="1">
    <location>
        <begin position="39"/>
        <end position="59"/>
    </location>
</feature>
<evidence type="ECO:0000256" key="1">
    <source>
        <dbReference type="SAM" id="Phobius"/>
    </source>
</evidence>
<keyword evidence="3" id="KW-1185">Reference proteome</keyword>